<comment type="caution">
    <text evidence="2">The sequence shown here is derived from an EMBL/GenBank/DDBJ whole genome shotgun (WGS) entry which is preliminary data.</text>
</comment>
<feature type="region of interest" description="Disordered" evidence="1">
    <location>
        <begin position="41"/>
        <end position="104"/>
    </location>
</feature>
<protein>
    <submittedName>
        <fullName evidence="2">Uncharacterized protein</fullName>
    </submittedName>
</protein>
<accession>A0AAN8K846</accession>
<evidence type="ECO:0000313" key="3">
    <source>
        <dbReference type="Proteomes" id="UP001347796"/>
    </source>
</evidence>
<reference evidence="2 3" key="1">
    <citation type="submission" date="2024-01" db="EMBL/GenBank/DDBJ databases">
        <title>The genome of the rayed Mediterranean limpet Patella caerulea (Linnaeus, 1758).</title>
        <authorList>
            <person name="Anh-Thu Weber A."/>
            <person name="Halstead-Nussloch G."/>
        </authorList>
    </citation>
    <scope>NUCLEOTIDE SEQUENCE [LARGE SCALE GENOMIC DNA]</scope>
    <source>
        <strain evidence="2">AATW-2023a</strain>
        <tissue evidence="2">Whole specimen</tissue>
    </source>
</reference>
<proteinExistence type="predicted"/>
<name>A0AAN8K846_PATCE</name>
<organism evidence="2 3">
    <name type="scientific">Patella caerulea</name>
    <name type="common">Rayed Mediterranean limpet</name>
    <dbReference type="NCBI Taxonomy" id="87958"/>
    <lineage>
        <taxon>Eukaryota</taxon>
        <taxon>Metazoa</taxon>
        <taxon>Spiralia</taxon>
        <taxon>Lophotrochozoa</taxon>
        <taxon>Mollusca</taxon>
        <taxon>Gastropoda</taxon>
        <taxon>Patellogastropoda</taxon>
        <taxon>Patelloidea</taxon>
        <taxon>Patellidae</taxon>
        <taxon>Patella</taxon>
    </lineage>
</organism>
<dbReference type="EMBL" id="JAZGQO010000002">
    <property type="protein sequence ID" value="KAK6191992.1"/>
    <property type="molecule type" value="Genomic_DNA"/>
</dbReference>
<sequence>MATNTDSSPELTPPDSPILIPNKPQILKTIDDLNPSKIKKASLLSTPISTPGKQHGDKTNEDGITPTKIKEPSLLYTPISTPEKRHEKNADEDYVTPTKRRKRL</sequence>
<feature type="compositionally biased region" description="Basic and acidic residues" evidence="1">
    <location>
        <begin position="82"/>
        <end position="91"/>
    </location>
</feature>
<keyword evidence="3" id="KW-1185">Reference proteome</keyword>
<evidence type="ECO:0000313" key="2">
    <source>
        <dbReference type="EMBL" id="KAK6191992.1"/>
    </source>
</evidence>
<feature type="compositionally biased region" description="Polar residues" evidence="1">
    <location>
        <begin position="43"/>
        <end position="52"/>
    </location>
</feature>
<dbReference type="AlphaFoldDB" id="A0AAN8K846"/>
<gene>
    <name evidence="2" type="ORF">SNE40_003549</name>
</gene>
<evidence type="ECO:0000256" key="1">
    <source>
        <dbReference type="SAM" id="MobiDB-lite"/>
    </source>
</evidence>
<feature type="region of interest" description="Disordered" evidence="1">
    <location>
        <begin position="1"/>
        <end position="22"/>
    </location>
</feature>
<feature type="compositionally biased region" description="Polar residues" evidence="1">
    <location>
        <begin position="1"/>
        <end position="10"/>
    </location>
</feature>
<dbReference type="Proteomes" id="UP001347796">
    <property type="component" value="Unassembled WGS sequence"/>
</dbReference>